<dbReference type="Proteomes" id="UP000559010">
    <property type="component" value="Unassembled WGS sequence"/>
</dbReference>
<accession>A0A848IZ53</accession>
<sequence length="291" mass="33233">MKLKSYLMKIPFHIILTFTLIFFQPSNSIIGQSNSGNGLYAERVYLSSGNEIIDRNTFYYGEIIKVHFENITGLNNKEDQMFPGMRITVLDNNNDTVFNHKDVYKDLNNGVNYKPLQLTSTLTCANPMHSDNNYTFYIHIWDKIGNGTNDFKMDFTLKPNPKIQISEELASVKEVYIYSENKSRVINSNEISLNEKIYYVIEGVNGFKEQLQTVNAGMSILVKDNNGRIILKNDDLLGDGNLPANEFKMRINASLILNGMVVKNPVIVEIIVWDKNSDANIKIHSELMIKN</sequence>
<evidence type="ECO:0000313" key="2">
    <source>
        <dbReference type="Proteomes" id="UP000559010"/>
    </source>
</evidence>
<organism evidence="1 2">
    <name type="scientific">Marinigracilibium pacificum</name>
    <dbReference type="NCBI Taxonomy" id="2729599"/>
    <lineage>
        <taxon>Bacteria</taxon>
        <taxon>Pseudomonadati</taxon>
        <taxon>Bacteroidota</taxon>
        <taxon>Cytophagia</taxon>
        <taxon>Cytophagales</taxon>
        <taxon>Flammeovirgaceae</taxon>
        <taxon>Marinigracilibium</taxon>
    </lineage>
</organism>
<name>A0A848IZ53_9BACT</name>
<gene>
    <name evidence="1" type="ORF">HH304_09155</name>
</gene>
<dbReference type="RefSeq" id="WP_169680623.1">
    <property type="nucleotide sequence ID" value="NZ_JABBNU010000005.1"/>
</dbReference>
<proteinExistence type="predicted"/>
<protein>
    <submittedName>
        <fullName evidence="1">Uncharacterized protein</fullName>
    </submittedName>
</protein>
<comment type="caution">
    <text evidence="1">The sequence shown here is derived from an EMBL/GenBank/DDBJ whole genome shotgun (WGS) entry which is preliminary data.</text>
</comment>
<reference evidence="1 2" key="1">
    <citation type="submission" date="2020-04" db="EMBL/GenBank/DDBJ databases">
        <title>Flammeovirgaceae bacterium KN852 isolated from deep sea.</title>
        <authorList>
            <person name="Zhang D.-C."/>
        </authorList>
    </citation>
    <scope>NUCLEOTIDE SEQUENCE [LARGE SCALE GENOMIC DNA]</scope>
    <source>
        <strain evidence="1 2">KN852</strain>
    </source>
</reference>
<dbReference type="EMBL" id="JABBNU010000005">
    <property type="protein sequence ID" value="NMM48565.1"/>
    <property type="molecule type" value="Genomic_DNA"/>
</dbReference>
<evidence type="ECO:0000313" key="1">
    <source>
        <dbReference type="EMBL" id="NMM48565.1"/>
    </source>
</evidence>
<keyword evidence="2" id="KW-1185">Reference proteome</keyword>
<dbReference type="AlphaFoldDB" id="A0A848IZ53"/>